<keyword evidence="2" id="KW-0238">DNA-binding</keyword>
<dbReference type="Gene3D" id="1.10.10.10">
    <property type="entry name" value="Winged helix-like DNA-binding domain superfamily/Winged helix DNA-binding domain"/>
    <property type="match status" value="1"/>
</dbReference>
<evidence type="ECO:0000259" key="4">
    <source>
        <dbReference type="PROSITE" id="PS50995"/>
    </source>
</evidence>
<evidence type="ECO:0000256" key="1">
    <source>
        <dbReference type="ARBA" id="ARBA00023015"/>
    </source>
</evidence>
<dbReference type="Pfam" id="PF13463">
    <property type="entry name" value="HTH_27"/>
    <property type="match status" value="1"/>
</dbReference>
<dbReference type="PRINTS" id="PR00598">
    <property type="entry name" value="HTHMARR"/>
</dbReference>
<dbReference type="InterPro" id="IPR000835">
    <property type="entry name" value="HTH_MarR-typ"/>
</dbReference>
<proteinExistence type="predicted"/>
<keyword evidence="3" id="KW-0804">Transcription</keyword>
<dbReference type="PROSITE" id="PS50995">
    <property type="entry name" value="HTH_MARR_2"/>
    <property type="match status" value="1"/>
</dbReference>
<dbReference type="SMART" id="SM00347">
    <property type="entry name" value="HTH_MARR"/>
    <property type="match status" value="1"/>
</dbReference>
<reference evidence="5" key="1">
    <citation type="submission" date="2009-07" db="EMBL/GenBank/DDBJ databases">
        <title>Complete sequence of Geobacter sp. M21.</title>
        <authorList>
            <consortium name="US DOE Joint Genome Institute"/>
            <person name="Lucas S."/>
            <person name="Copeland A."/>
            <person name="Lapidus A."/>
            <person name="Glavina del Rio T."/>
            <person name="Dalin E."/>
            <person name="Tice H."/>
            <person name="Bruce D."/>
            <person name="Goodwin L."/>
            <person name="Pitluck S."/>
            <person name="Saunders E."/>
            <person name="Brettin T."/>
            <person name="Detter J.C."/>
            <person name="Han C."/>
            <person name="Larimer F."/>
            <person name="Land M."/>
            <person name="Hauser L."/>
            <person name="Kyrpides N."/>
            <person name="Ovchinnikova G."/>
            <person name="Lovley D."/>
        </authorList>
    </citation>
    <scope>NUCLEOTIDE SEQUENCE [LARGE SCALE GENOMIC DNA]</scope>
    <source>
        <strain evidence="5">M21</strain>
    </source>
</reference>
<name>C6DYT9_GEOSM</name>
<dbReference type="SUPFAM" id="SSF46785">
    <property type="entry name" value="Winged helix' DNA-binding domain"/>
    <property type="match status" value="1"/>
</dbReference>
<evidence type="ECO:0000313" key="5">
    <source>
        <dbReference type="EMBL" id="ACT16440.1"/>
    </source>
</evidence>
<feature type="domain" description="HTH marR-type" evidence="4">
    <location>
        <begin position="1"/>
        <end position="138"/>
    </location>
</feature>
<dbReference type="GO" id="GO:0003700">
    <property type="term" value="F:DNA-binding transcription factor activity"/>
    <property type="evidence" value="ECO:0007669"/>
    <property type="project" value="InterPro"/>
</dbReference>
<protein>
    <submittedName>
        <fullName evidence="5">Transcriptional regulator, MarR family</fullName>
    </submittedName>
</protein>
<dbReference type="HOGENOM" id="CLU_083287_18_3_7"/>
<dbReference type="PANTHER" id="PTHR42756:SF1">
    <property type="entry name" value="TRANSCRIPTIONAL REPRESSOR OF EMRAB OPERON"/>
    <property type="match status" value="1"/>
</dbReference>
<dbReference type="GO" id="GO:0003677">
    <property type="term" value="F:DNA binding"/>
    <property type="evidence" value="ECO:0007669"/>
    <property type="project" value="UniProtKB-KW"/>
</dbReference>
<dbReference type="eggNOG" id="COG1846">
    <property type="taxonomic scope" value="Bacteria"/>
</dbReference>
<accession>C6DYT9</accession>
<sequence length="141" mass="15827">METKKIAAIVSDTRASINRFLLQELHRHGINGLAPSHGAILFHLFNNEQVTMKDLAQAVRRDKSTVTALVAKLVSGGYVQKVSSTKDQRTVYVSLTEEGKALKPAFEEISQRMLARIWQGVDEAEQREAVRILKKIRANFP</sequence>
<gene>
    <name evidence="5" type="ordered locus">GM21_0359</name>
</gene>
<dbReference type="KEGG" id="gem:GM21_0359"/>
<dbReference type="InterPro" id="IPR036390">
    <property type="entry name" value="WH_DNA-bd_sf"/>
</dbReference>
<organism evidence="5">
    <name type="scientific">Geobacter sp. (strain M21)</name>
    <dbReference type="NCBI Taxonomy" id="443144"/>
    <lineage>
        <taxon>Bacteria</taxon>
        <taxon>Pseudomonadati</taxon>
        <taxon>Thermodesulfobacteriota</taxon>
        <taxon>Desulfuromonadia</taxon>
        <taxon>Geobacterales</taxon>
        <taxon>Geobacteraceae</taxon>
        <taxon>Geobacter</taxon>
    </lineage>
</organism>
<dbReference type="OrthoDB" id="3176111at2"/>
<evidence type="ECO:0000256" key="3">
    <source>
        <dbReference type="ARBA" id="ARBA00023163"/>
    </source>
</evidence>
<dbReference type="STRING" id="443144.GM21_0359"/>
<dbReference type="EMBL" id="CP001661">
    <property type="protein sequence ID" value="ACT16440.1"/>
    <property type="molecule type" value="Genomic_DNA"/>
</dbReference>
<dbReference type="InterPro" id="IPR036388">
    <property type="entry name" value="WH-like_DNA-bd_sf"/>
</dbReference>
<evidence type="ECO:0000256" key="2">
    <source>
        <dbReference type="ARBA" id="ARBA00023125"/>
    </source>
</evidence>
<dbReference type="AlphaFoldDB" id="C6DYT9"/>
<dbReference type="PANTHER" id="PTHR42756">
    <property type="entry name" value="TRANSCRIPTIONAL REGULATOR, MARR"/>
    <property type="match status" value="1"/>
</dbReference>
<keyword evidence="1" id="KW-0805">Transcription regulation</keyword>